<evidence type="ECO:0000313" key="2">
    <source>
        <dbReference type="Proteomes" id="UP000612362"/>
    </source>
</evidence>
<name>A0A8J3MYG5_9CHLR</name>
<accession>A0A8J3MYG5</accession>
<dbReference type="Proteomes" id="UP000612362">
    <property type="component" value="Unassembled WGS sequence"/>
</dbReference>
<dbReference type="AlphaFoldDB" id="A0A8J3MYG5"/>
<dbReference type="EMBL" id="BNJF01000010">
    <property type="protein sequence ID" value="GHO50936.1"/>
    <property type="molecule type" value="Genomic_DNA"/>
</dbReference>
<gene>
    <name evidence="1" type="ORF">KSX_90990</name>
</gene>
<proteinExistence type="predicted"/>
<comment type="caution">
    <text evidence="1">The sequence shown here is derived from an EMBL/GenBank/DDBJ whole genome shotgun (WGS) entry which is preliminary data.</text>
</comment>
<organism evidence="1 2">
    <name type="scientific">Ktedonospora formicarum</name>
    <dbReference type="NCBI Taxonomy" id="2778364"/>
    <lineage>
        <taxon>Bacteria</taxon>
        <taxon>Bacillati</taxon>
        <taxon>Chloroflexota</taxon>
        <taxon>Ktedonobacteria</taxon>
        <taxon>Ktedonobacterales</taxon>
        <taxon>Ktedonobacteraceae</taxon>
        <taxon>Ktedonospora</taxon>
    </lineage>
</organism>
<dbReference type="RefSeq" id="WP_220199889.1">
    <property type="nucleotide sequence ID" value="NZ_BNJF01000010.1"/>
</dbReference>
<evidence type="ECO:0000313" key="1">
    <source>
        <dbReference type="EMBL" id="GHO50936.1"/>
    </source>
</evidence>
<sequence>MDKDQQVDVFNIFHDGGIVQLQRKNTNDIELQVDILYLAEMVNPTYTHFIAILKSCGSFFFDTWERDNTSKRYDDVQELQTLLEDMDVLSAEYKDGVIEVCCWSDDEKIAGGLLSFSCEDIALFDEGGKEMSFVELEAIARQYWDDFSNRGRKAHENC</sequence>
<reference evidence="1" key="1">
    <citation type="submission" date="2020-10" db="EMBL/GenBank/DDBJ databases">
        <title>Taxonomic study of unclassified bacteria belonging to the class Ktedonobacteria.</title>
        <authorList>
            <person name="Yabe S."/>
            <person name="Wang C.M."/>
            <person name="Zheng Y."/>
            <person name="Sakai Y."/>
            <person name="Cavaletti L."/>
            <person name="Monciardini P."/>
            <person name="Donadio S."/>
        </authorList>
    </citation>
    <scope>NUCLEOTIDE SEQUENCE</scope>
    <source>
        <strain evidence="1">SOSP1-1</strain>
    </source>
</reference>
<protein>
    <submittedName>
        <fullName evidence="1">Uncharacterized protein</fullName>
    </submittedName>
</protein>
<keyword evidence="2" id="KW-1185">Reference proteome</keyword>